<dbReference type="HOGENOM" id="CLU_2360484_0_0_1"/>
<evidence type="ECO:0000313" key="3">
    <source>
        <dbReference type="Proteomes" id="UP000054166"/>
    </source>
</evidence>
<protein>
    <submittedName>
        <fullName evidence="2">Uncharacterized protein</fullName>
    </submittedName>
</protein>
<sequence>MYCDVLRRLEDVETKHDIRVGHLQHDIELLYRRTAVLLNFRDEWNREQLVEQVEKLHNDLQYVRRRLGSEKLHPDDQWEPMVPSDFDYEESQVTDA</sequence>
<organism evidence="2 3">
    <name type="scientific">Piloderma croceum (strain F 1598)</name>
    <dbReference type="NCBI Taxonomy" id="765440"/>
    <lineage>
        <taxon>Eukaryota</taxon>
        <taxon>Fungi</taxon>
        <taxon>Dikarya</taxon>
        <taxon>Basidiomycota</taxon>
        <taxon>Agaricomycotina</taxon>
        <taxon>Agaricomycetes</taxon>
        <taxon>Agaricomycetidae</taxon>
        <taxon>Atheliales</taxon>
        <taxon>Atheliaceae</taxon>
        <taxon>Piloderma</taxon>
    </lineage>
</organism>
<evidence type="ECO:0000256" key="1">
    <source>
        <dbReference type="SAM" id="MobiDB-lite"/>
    </source>
</evidence>
<dbReference type="InParanoid" id="A0A0C3BYC1"/>
<dbReference type="Proteomes" id="UP000054166">
    <property type="component" value="Unassembled WGS sequence"/>
</dbReference>
<dbReference type="EMBL" id="KN832971">
    <property type="protein sequence ID" value="KIM91543.1"/>
    <property type="molecule type" value="Genomic_DNA"/>
</dbReference>
<gene>
    <name evidence="2" type="ORF">PILCRDRAFT_810828</name>
</gene>
<feature type="compositionally biased region" description="Acidic residues" evidence="1">
    <location>
        <begin position="86"/>
        <end position="96"/>
    </location>
</feature>
<reference evidence="2 3" key="1">
    <citation type="submission" date="2014-04" db="EMBL/GenBank/DDBJ databases">
        <authorList>
            <consortium name="DOE Joint Genome Institute"/>
            <person name="Kuo A."/>
            <person name="Tarkka M."/>
            <person name="Buscot F."/>
            <person name="Kohler A."/>
            <person name="Nagy L.G."/>
            <person name="Floudas D."/>
            <person name="Copeland A."/>
            <person name="Barry K.W."/>
            <person name="Cichocki N."/>
            <person name="Veneault-Fourrey C."/>
            <person name="LaButti K."/>
            <person name="Lindquist E.A."/>
            <person name="Lipzen A."/>
            <person name="Lundell T."/>
            <person name="Morin E."/>
            <person name="Murat C."/>
            <person name="Sun H."/>
            <person name="Tunlid A."/>
            <person name="Henrissat B."/>
            <person name="Grigoriev I.V."/>
            <person name="Hibbett D.S."/>
            <person name="Martin F."/>
            <person name="Nordberg H.P."/>
            <person name="Cantor M.N."/>
            <person name="Hua S.X."/>
        </authorList>
    </citation>
    <scope>NUCLEOTIDE SEQUENCE [LARGE SCALE GENOMIC DNA]</scope>
    <source>
        <strain evidence="2 3">F 1598</strain>
    </source>
</reference>
<evidence type="ECO:0000313" key="2">
    <source>
        <dbReference type="EMBL" id="KIM91543.1"/>
    </source>
</evidence>
<accession>A0A0C3BYC1</accession>
<proteinExistence type="predicted"/>
<name>A0A0C3BYC1_PILCF</name>
<feature type="region of interest" description="Disordered" evidence="1">
    <location>
        <begin position="73"/>
        <end position="96"/>
    </location>
</feature>
<keyword evidence="3" id="KW-1185">Reference proteome</keyword>
<reference evidence="3" key="2">
    <citation type="submission" date="2015-01" db="EMBL/GenBank/DDBJ databases">
        <title>Evolutionary Origins and Diversification of the Mycorrhizal Mutualists.</title>
        <authorList>
            <consortium name="DOE Joint Genome Institute"/>
            <consortium name="Mycorrhizal Genomics Consortium"/>
            <person name="Kohler A."/>
            <person name="Kuo A."/>
            <person name="Nagy L.G."/>
            <person name="Floudas D."/>
            <person name="Copeland A."/>
            <person name="Barry K.W."/>
            <person name="Cichocki N."/>
            <person name="Veneault-Fourrey C."/>
            <person name="LaButti K."/>
            <person name="Lindquist E.A."/>
            <person name="Lipzen A."/>
            <person name="Lundell T."/>
            <person name="Morin E."/>
            <person name="Murat C."/>
            <person name="Riley R."/>
            <person name="Ohm R."/>
            <person name="Sun H."/>
            <person name="Tunlid A."/>
            <person name="Henrissat B."/>
            <person name="Grigoriev I.V."/>
            <person name="Hibbett D.S."/>
            <person name="Martin F."/>
        </authorList>
    </citation>
    <scope>NUCLEOTIDE SEQUENCE [LARGE SCALE GENOMIC DNA]</scope>
    <source>
        <strain evidence="3">F 1598</strain>
    </source>
</reference>
<dbReference type="AlphaFoldDB" id="A0A0C3BYC1"/>